<gene>
    <name evidence="1" type="primary">pyrB</name>
    <name evidence="1" type="ORF">g.35455</name>
</gene>
<name>A0A0C9R6B4_9HYME</name>
<reference evidence="1" key="1">
    <citation type="submission" date="2015-01" db="EMBL/GenBank/DDBJ databases">
        <title>Transcriptome Assembly of Fopius arisanus.</title>
        <authorList>
            <person name="Geib S."/>
        </authorList>
    </citation>
    <scope>NUCLEOTIDE SEQUENCE</scope>
</reference>
<organism evidence="1">
    <name type="scientific">Fopius arisanus</name>
    <dbReference type="NCBI Taxonomy" id="64838"/>
    <lineage>
        <taxon>Eukaryota</taxon>
        <taxon>Metazoa</taxon>
        <taxon>Ecdysozoa</taxon>
        <taxon>Arthropoda</taxon>
        <taxon>Hexapoda</taxon>
        <taxon>Insecta</taxon>
        <taxon>Pterygota</taxon>
        <taxon>Neoptera</taxon>
        <taxon>Endopterygota</taxon>
        <taxon>Hymenoptera</taxon>
        <taxon>Apocrita</taxon>
        <taxon>Ichneumonoidea</taxon>
        <taxon>Braconidae</taxon>
        <taxon>Opiinae</taxon>
        <taxon>Fopius</taxon>
    </lineage>
</organism>
<dbReference type="AlphaFoldDB" id="A0A0C9R6B4"/>
<dbReference type="EMBL" id="GBYB01002286">
    <property type="protein sequence ID" value="JAG72053.1"/>
    <property type="molecule type" value="Transcribed_RNA"/>
</dbReference>
<sequence>MAKDKTVKIRKKSKKMACCGCTRNRNSDVFCEDPMLSDQQQYRYMTVDDMKSMGDDSMRVNVTDDEKDNRHSGGVSVTDMVTKETYQRTNAANLKPDNVDIHRHPVHVGYVFNFFFHIQYNNEFKEMINPCTYLRINKFENFEEHQMIICKDVTMELDKTRNNILCIIE</sequence>
<protein>
    <submittedName>
        <fullName evidence="1">PyrB protein</fullName>
    </submittedName>
</protein>
<evidence type="ECO:0000313" key="1">
    <source>
        <dbReference type="EMBL" id="JAG72053.1"/>
    </source>
</evidence>
<proteinExistence type="predicted"/>
<accession>A0A0C9R6B4</accession>